<evidence type="ECO:0000313" key="2">
    <source>
        <dbReference type="EMBL" id="ESA03702.1"/>
    </source>
</evidence>
<proteinExistence type="predicted"/>
<feature type="region of interest" description="Disordered" evidence="1">
    <location>
        <begin position="99"/>
        <end position="120"/>
    </location>
</feature>
<reference evidence="2" key="1">
    <citation type="submission" date="2013-07" db="EMBL/GenBank/DDBJ databases">
        <title>The genome of an arbuscular mycorrhizal fungus provides insights into the evolution of the oldest plant symbiosis.</title>
        <authorList>
            <consortium name="DOE Joint Genome Institute"/>
            <person name="Tisserant E."/>
            <person name="Malbreil M."/>
            <person name="Kuo A."/>
            <person name="Kohler A."/>
            <person name="Symeonidi A."/>
            <person name="Balestrini R."/>
            <person name="Charron P."/>
            <person name="Duensing N."/>
            <person name="Frei-dit-Frey N."/>
            <person name="Gianinazzi-Pearson V."/>
            <person name="Gilbert B."/>
            <person name="Handa Y."/>
            <person name="Hijri M."/>
            <person name="Kaul R."/>
            <person name="Kawaguchi M."/>
            <person name="Krajinski F."/>
            <person name="Lammers P."/>
            <person name="Lapierre D."/>
            <person name="Masclaux F.G."/>
            <person name="Murat C."/>
            <person name="Morin E."/>
            <person name="Ndikumana S."/>
            <person name="Pagni M."/>
            <person name="Petitpierre D."/>
            <person name="Requena N."/>
            <person name="Rosikiewicz P."/>
            <person name="Riley R."/>
            <person name="Saito K."/>
            <person name="San Clemente H."/>
            <person name="Shapiro H."/>
            <person name="van Tuinen D."/>
            <person name="Becard G."/>
            <person name="Bonfante P."/>
            <person name="Paszkowski U."/>
            <person name="Shachar-Hill Y."/>
            <person name="Young J.P."/>
            <person name="Sanders I.R."/>
            <person name="Henrissat B."/>
            <person name="Rensing S.A."/>
            <person name="Grigoriev I.V."/>
            <person name="Corradi N."/>
            <person name="Roux C."/>
            <person name="Martin F."/>
        </authorList>
    </citation>
    <scope>NUCLEOTIDE SEQUENCE</scope>
    <source>
        <strain evidence="2">DAOM 197198</strain>
    </source>
</reference>
<accession>U9T8H5</accession>
<dbReference type="VEuPathDB" id="FungiDB:RhiirFUN_010254"/>
<dbReference type="EMBL" id="KI294869">
    <property type="protein sequence ID" value="ESA03702.1"/>
    <property type="molecule type" value="Genomic_DNA"/>
</dbReference>
<organism evidence="2">
    <name type="scientific">Rhizophagus irregularis (strain DAOM 181602 / DAOM 197198 / MUCL 43194)</name>
    <name type="common">Arbuscular mycorrhizal fungus</name>
    <name type="synonym">Glomus intraradices</name>
    <dbReference type="NCBI Taxonomy" id="747089"/>
    <lineage>
        <taxon>Eukaryota</taxon>
        <taxon>Fungi</taxon>
        <taxon>Fungi incertae sedis</taxon>
        <taxon>Mucoromycota</taxon>
        <taxon>Glomeromycotina</taxon>
        <taxon>Glomeromycetes</taxon>
        <taxon>Glomerales</taxon>
        <taxon>Glomeraceae</taxon>
        <taxon>Rhizophagus</taxon>
    </lineage>
</organism>
<protein>
    <submittedName>
        <fullName evidence="2">Uncharacterized protein</fullName>
    </submittedName>
</protein>
<evidence type="ECO:0000256" key="1">
    <source>
        <dbReference type="SAM" id="MobiDB-lite"/>
    </source>
</evidence>
<dbReference type="HOGENOM" id="CLU_2050894_0_0_1"/>
<sequence>MEGNNSRRSYRSVENSYTPAQRRTLCNEKISKYFPFIPPEEHIHVVVKSPLLSLKEALTCIPPPITYSPKCTKSEKKTTKPDKVVFIRKDFYYSFSQSLDSRPKKMERKISSNKLGKKRA</sequence>
<gene>
    <name evidence="2" type="ORF">GLOINDRAFT_5320</name>
</gene>
<dbReference type="AlphaFoldDB" id="U9T8H5"/>
<name>U9T8H5_RHIID</name>
<feature type="compositionally biased region" description="Basic and acidic residues" evidence="1">
    <location>
        <begin position="101"/>
        <end position="110"/>
    </location>
</feature>